<dbReference type="EMBL" id="PCSR01000089">
    <property type="protein sequence ID" value="PIP52928.1"/>
    <property type="molecule type" value="Genomic_DNA"/>
</dbReference>
<dbReference type="PANTHER" id="PTHR11839">
    <property type="entry name" value="UDP/ADP-SUGAR PYROPHOSPHATASE"/>
    <property type="match status" value="1"/>
</dbReference>
<dbReference type="Gene3D" id="3.90.79.10">
    <property type="entry name" value="Nucleoside Triphosphate Pyrophosphohydrolase"/>
    <property type="match status" value="1"/>
</dbReference>
<dbReference type="Proteomes" id="UP000229459">
    <property type="component" value="Unassembled WGS sequence"/>
</dbReference>
<keyword evidence="2 3" id="KW-0378">Hydrolase</keyword>
<dbReference type="InterPro" id="IPR020476">
    <property type="entry name" value="Nudix_hydrolase"/>
</dbReference>
<dbReference type="PRINTS" id="PR00502">
    <property type="entry name" value="NUDIXFAMILY"/>
</dbReference>
<gene>
    <name evidence="5" type="ORF">COX08_03725</name>
</gene>
<organism evidence="5 6">
    <name type="scientific">Candidatus Beckwithbacteria bacterium CG23_combo_of_CG06-09_8_20_14_all_34_8</name>
    <dbReference type="NCBI Taxonomy" id="1974497"/>
    <lineage>
        <taxon>Bacteria</taxon>
        <taxon>Candidatus Beckwithiibacteriota</taxon>
    </lineage>
</organism>
<dbReference type="GO" id="GO:0019693">
    <property type="term" value="P:ribose phosphate metabolic process"/>
    <property type="evidence" value="ECO:0007669"/>
    <property type="project" value="TreeGrafter"/>
</dbReference>
<dbReference type="InterPro" id="IPR015797">
    <property type="entry name" value="NUDIX_hydrolase-like_dom_sf"/>
</dbReference>
<dbReference type="GO" id="GO:0016462">
    <property type="term" value="F:pyrophosphatase activity"/>
    <property type="evidence" value="ECO:0007669"/>
    <property type="project" value="UniProtKB-ARBA"/>
</dbReference>
<feature type="non-terminal residue" evidence="5">
    <location>
        <position position="121"/>
    </location>
</feature>
<evidence type="ECO:0000313" key="5">
    <source>
        <dbReference type="EMBL" id="PIP52928.1"/>
    </source>
</evidence>
<name>A0A2H0B7M2_9BACT</name>
<evidence type="ECO:0000256" key="2">
    <source>
        <dbReference type="ARBA" id="ARBA00022801"/>
    </source>
</evidence>
<dbReference type="GO" id="GO:0006753">
    <property type="term" value="P:nucleoside phosphate metabolic process"/>
    <property type="evidence" value="ECO:0007669"/>
    <property type="project" value="TreeGrafter"/>
</dbReference>
<reference evidence="5 6" key="1">
    <citation type="submission" date="2017-09" db="EMBL/GenBank/DDBJ databases">
        <title>Depth-based differentiation of microbial function through sediment-hosted aquifers and enrichment of novel symbionts in the deep terrestrial subsurface.</title>
        <authorList>
            <person name="Probst A.J."/>
            <person name="Ladd B."/>
            <person name="Jarett J.K."/>
            <person name="Geller-Mcgrath D.E."/>
            <person name="Sieber C.M."/>
            <person name="Emerson J.B."/>
            <person name="Anantharaman K."/>
            <person name="Thomas B.C."/>
            <person name="Malmstrom R."/>
            <person name="Stieglmeier M."/>
            <person name="Klingl A."/>
            <person name="Woyke T."/>
            <person name="Ryan C.M."/>
            <person name="Banfield J.F."/>
        </authorList>
    </citation>
    <scope>NUCLEOTIDE SEQUENCE [LARGE SCALE GENOMIC DNA]</scope>
    <source>
        <strain evidence="5">CG23_combo_of_CG06-09_8_20_14_all_34_8</strain>
    </source>
</reference>
<dbReference type="PROSITE" id="PS00893">
    <property type="entry name" value="NUDIX_BOX"/>
    <property type="match status" value="1"/>
</dbReference>
<dbReference type="PROSITE" id="PS51462">
    <property type="entry name" value="NUDIX"/>
    <property type="match status" value="1"/>
</dbReference>
<comment type="similarity">
    <text evidence="3">Belongs to the Nudix hydrolase family.</text>
</comment>
<evidence type="ECO:0000256" key="3">
    <source>
        <dbReference type="RuleBase" id="RU003476"/>
    </source>
</evidence>
<dbReference type="PANTHER" id="PTHR11839:SF18">
    <property type="entry name" value="NUDIX HYDROLASE DOMAIN-CONTAINING PROTEIN"/>
    <property type="match status" value="1"/>
</dbReference>
<sequence>MEKTDYIIEYQCPFYKIIKEEIKLPDGKTATYFTHVANNPFIAVIAIEHEQVLIQHQFRPTIKAWNWEFPMGAVNSGEKELKAAQRELLEETGYKASNWTELGFFYVGLGHTNNRGFVFLA</sequence>
<feature type="domain" description="Nudix hydrolase" evidence="4">
    <location>
        <begin position="37"/>
        <end position="121"/>
    </location>
</feature>
<comment type="cofactor">
    <cofactor evidence="1">
        <name>Mg(2+)</name>
        <dbReference type="ChEBI" id="CHEBI:18420"/>
    </cofactor>
</comment>
<comment type="caution">
    <text evidence="5">The sequence shown here is derived from an EMBL/GenBank/DDBJ whole genome shotgun (WGS) entry which is preliminary data.</text>
</comment>
<dbReference type="InterPro" id="IPR000086">
    <property type="entry name" value="NUDIX_hydrolase_dom"/>
</dbReference>
<accession>A0A2H0B7M2</accession>
<protein>
    <recommendedName>
        <fullName evidence="4">Nudix hydrolase domain-containing protein</fullName>
    </recommendedName>
</protein>
<proteinExistence type="inferred from homology"/>
<evidence type="ECO:0000256" key="1">
    <source>
        <dbReference type="ARBA" id="ARBA00001946"/>
    </source>
</evidence>
<dbReference type="AlphaFoldDB" id="A0A2H0B7M2"/>
<dbReference type="Pfam" id="PF00293">
    <property type="entry name" value="NUDIX"/>
    <property type="match status" value="1"/>
</dbReference>
<dbReference type="SUPFAM" id="SSF55811">
    <property type="entry name" value="Nudix"/>
    <property type="match status" value="1"/>
</dbReference>
<evidence type="ECO:0000313" key="6">
    <source>
        <dbReference type="Proteomes" id="UP000229459"/>
    </source>
</evidence>
<evidence type="ECO:0000259" key="4">
    <source>
        <dbReference type="PROSITE" id="PS51462"/>
    </source>
</evidence>
<dbReference type="InterPro" id="IPR020084">
    <property type="entry name" value="NUDIX_hydrolase_CS"/>
</dbReference>